<comment type="subcellular location">
    <subcellularLocation>
        <location evidence="1">Cell membrane</location>
        <topology evidence="1">Multi-pass membrane protein</topology>
    </subcellularLocation>
</comment>
<evidence type="ECO:0000256" key="3">
    <source>
        <dbReference type="ARBA" id="ARBA00022692"/>
    </source>
</evidence>
<evidence type="ECO:0000256" key="2">
    <source>
        <dbReference type="ARBA" id="ARBA00022475"/>
    </source>
</evidence>
<sequence length="128" mass="12609">MLGALTVILCCQLAGEMLVAGTGLPVPGPVVGMVLLFVGLVLRRGIPVALARVGDTLLGHLALLFVPAGVGVVLHIGLLGREGAALSVSLLISTLLTIAVTAGIMRLCLRGGAGDGGVGKGKAPEAGQ</sequence>
<dbReference type="InterPro" id="IPR005538">
    <property type="entry name" value="LrgA/CidA"/>
</dbReference>
<gene>
    <name evidence="7" type="ORF">H1W37_02600</name>
</gene>
<dbReference type="PANTHER" id="PTHR33931:SF2">
    <property type="entry name" value="HOLIN-LIKE PROTEIN CIDA"/>
    <property type="match status" value="1"/>
</dbReference>
<name>A0A838XND9_9HYPH</name>
<dbReference type="AlphaFoldDB" id="A0A838XND9"/>
<keyword evidence="4 6" id="KW-1133">Transmembrane helix</keyword>
<keyword evidence="2" id="KW-1003">Cell membrane</keyword>
<dbReference type="Pfam" id="PF03788">
    <property type="entry name" value="LrgA"/>
    <property type="match status" value="1"/>
</dbReference>
<feature type="transmembrane region" description="Helical" evidence="6">
    <location>
        <begin position="31"/>
        <end position="50"/>
    </location>
</feature>
<dbReference type="GO" id="GO:0005886">
    <property type="term" value="C:plasma membrane"/>
    <property type="evidence" value="ECO:0007669"/>
    <property type="project" value="UniProtKB-SubCell"/>
</dbReference>
<dbReference type="Proteomes" id="UP000559404">
    <property type="component" value="Unassembled WGS sequence"/>
</dbReference>
<feature type="transmembrane region" description="Helical" evidence="6">
    <location>
        <begin position="84"/>
        <end position="105"/>
    </location>
</feature>
<feature type="transmembrane region" description="Helical" evidence="6">
    <location>
        <begin position="57"/>
        <end position="78"/>
    </location>
</feature>
<accession>A0A838XND9</accession>
<keyword evidence="8" id="KW-1185">Reference proteome</keyword>
<dbReference type="EMBL" id="JACEON010000002">
    <property type="protein sequence ID" value="MBA4610531.1"/>
    <property type="molecule type" value="Genomic_DNA"/>
</dbReference>
<keyword evidence="5 6" id="KW-0472">Membrane</keyword>
<keyword evidence="3 6" id="KW-0812">Transmembrane</keyword>
<proteinExistence type="predicted"/>
<evidence type="ECO:0000256" key="5">
    <source>
        <dbReference type="ARBA" id="ARBA00023136"/>
    </source>
</evidence>
<evidence type="ECO:0000313" key="8">
    <source>
        <dbReference type="Proteomes" id="UP000559404"/>
    </source>
</evidence>
<evidence type="ECO:0000256" key="4">
    <source>
        <dbReference type="ARBA" id="ARBA00022989"/>
    </source>
</evidence>
<reference evidence="7 8" key="2">
    <citation type="submission" date="2020-08" db="EMBL/GenBank/DDBJ databases">
        <title>Stappia taiwanensis sp. nov., isolated from a coastal thermal spring.</title>
        <authorList>
            <person name="Kampfer P."/>
        </authorList>
    </citation>
    <scope>NUCLEOTIDE SEQUENCE [LARGE SCALE GENOMIC DNA]</scope>
    <source>
        <strain evidence="7 8">DSM 23284</strain>
    </source>
</reference>
<evidence type="ECO:0000256" key="6">
    <source>
        <dbReference type="SAM" id="Phobius"/>
    </source>
</evidence>
<organism evidence="7 8">
    <name type="scientific">Stappia taiwanensis</name>
    <dbReference type="NCBI Taxonomy" id="992267"/>
    <lineage>
        <taxon>Bacteria</taxon>
        <taxon>Pseudomonadati</taxon>
        <taxon>Pseudomonadota</taxon>
        <taxon>Alphaproteobacteria</taxon>
        <taxon>Hyphomicrobiales</taxon>
        <taxon>Stappiaceae</taxon>
        <taxon>Stappia</taxon>
    </lineage>
</organism>
<evidence type="ECO:0000256" key="1">
    <source>
        <dbReference type="ARBA" id="ARBA00004651"/>
    </source>
</evidence>
<reference evidence="7 8" key="1">
    <citation type="submission" date="2020-07" db="EMBL/GenBank/DDBJ databases">
        <authorList>
            <person name="Li M."/>
        </authorList>
    </citation>
    <scope>NUCLEOTIDE SEQUENCE [LARGE SCALE GENOMIC DNA]</scope>
    <source>
        <strain evidence="7 8">DSM 23284</strain>
    </source>
</reference>
<comment type="caution">
    <text evidence="7">The sequence shown here is derived from an EMBL/GenBank/DDBJ whole genome shotgun (WGS) entry which is preliminary data.</text>
</comment>
<dbReference type="PANTHER" id="PTHR33931">
    <property type="entry name" value="HOLIN-LIKE PROTEIN CIDA-RELATED"/>
    <property type="match status" value="1"/>
</dbReference>
<evidence type="ECO:0000313" key="7">
    <source>
        <dbReference type="EMBL" id="MBA4610531.1"/>
    </source>
</evidence>
<protein>
    <submittedName>
        <fullName evidence="7">CidA/LrgA family protein</fullName>
    </submittedName>
</protein>
<dbReference type="RefSeq" id="WP_181758729.1">
    <property type="nucleotide sequence ID" value="NZ_BMCR01000002.1"/>
</dbReference>